<evidence type="ECO:0000313" key="3">
    <source>
        <dbReference type="Proteomes" id="UP000183083"/>
    </source>
</evidence>
<dbReference type="AlphaFoldDB" id="A0AB38BVQ8"/>
<gene>
    <name evidence="2" type="ORF">SAMN05444065_109249</name>
</gene>
<evidence type="ECO:0000313" key="2">
    <source>
        <dbReference type="EMBL" id="SFO21356.1"/>
    </source>
</evidence>
<sequence length="238" mass="25775">MGREMDWKLVEVLRRIEAGDTAFDPADTSKQAFQDFQPLACALVEAHRQGHVDGVMPIKESNGGKLEYRTVIVTGNLTHRGRQLLEKAQGQPTPTDRALNGAFGQLPDPHLRSQWDKALSRRQSDPSGAITAARSFLESTQKWILEQGGISTSDRRTLLLATLKQVGLTDQGTSMSGLLKDIDKLLLSIAQVRNKHGDAHGPSDASSDLTSAEAALCVNVAGALGLFLLECHQAQSKV</sequence>
<comment type="caution">
    <text evidence="2">The sequence shown here is derived from an EMBL/GenBank/DDBJ whole genome shotgun (WGS) entry which is preliminary data.</text>
</comment>
<dbReference type="Pfam" id="PF14355">
    <property type="entry name" value="Abi_C"/>
    <property type="match status" value="1"/>
</dbReference>
<evidence type="ECO:0000259" key="1">
    <source>
        <dbReference type="Pfam" id="PF14355"/>
    </source>
</evidence>
<dbReference type="EMBL" id="FOVV01000009">
    <property type="protein sequence ID" value="SFO21356.1"/>
    <property type="molecule type" value="Genomic_DNA"/>
</dbReference>
<protein>
    <submittedName>
        <fullName evidence="2">Abortive infection C-terminus</fullName>
    </submittedName>
</protein>
<proteinExistence type="predicted"/>
<dbReference type="Proteomes" id="UP000183083">
    <property type="component" value="Unassembled WGS sequence"/>
</dbReference>
<feature type="domain" description="Abortive infection protein-like C-terminal" evidence="1">
    <location>
        <begin position="175"/>
        <end position="230"/>
    </location>
</feature>
<organism evidence="2 3">
    <name type="scientific">Pseudomonas syringae</name>
    <dbReference type="NCBI Taxonomy" id="317"/>
    <lineage>
        <taxon>Bacteria</taxon>
        <taxon>Pseudomonadati</taxon>
        <taxon>Pseudomonadota</taxon>
        <taxon>Gammaproteobacteria</taxon>
        <taxon>Pseudomonadales</taxon>
        <taxon>Pseudomonadaceae</taxon>
        <taxon>Pseudomonas</taxon>
    </lineage>
</organism>
<name>A0AB38BVQ8_PSESX</name>
<accession>A0AB38BVQ8</accession>
<reference evidence="2 3" key="1">
    <citation type="submission" date="2016-10" db="EMBL/GenBank/DDBJ databases">
        <authorList>
            <person name="Varghese N."/>
            <person name="Submissions S."/>
        </authorList>
    </citation>
    <scope>NUCLEOTIDE SEQUENCE [LARGE SCALE GENOMIC DNA]</scope>
    <source>
        <strain evidence="2 3">BS0292</strain>
    </source>
</reference>
<dbReference type="InterPro" id="IPR026001">
    <property type="entry name" value="Abi-like_C"/>
</dbReference>